<evidence type="ECO:0000313" key="2">
    <source>
        <dbReference type="EMBL" id="KZV16342.1"/>
    </source>
</evidence>
<evidence type="ECO:0000256" key="1">
    <source>
        <dbReference type="SAM" id="MobiDB-lite"/>
    </source>
</evidence>
<feature type="region of interest" description="Disordered" evidence="1">
    <location>
        <begin position="172"/>
        <end position="198"/>
    </location>
</feature>
<feature type="compositionally biased region" description="Polar residues" evidence="1">
    <location>
        <begin position="172"/>
        <end position="182"/>
    </location>
</feature>
<gene>
    <name evidence="2" type="ORF">F511_25963</name>
</gene>
<reference evidence="2 3" key="1">
    <citation type="journal article" date="2015" name="Proc. Natl. Acad. Sci. U.S.A.">
        <title>The resurrection genome of Boea hygrometrica: A blueprint for survival of dehydration.</title>
        <authorList>
            <person name="Xiao L."/>
            <person name="Yang G."/>
            <person name="Zhang L."/>
            <person name="Yang X."/>
            <person name="Zhao S."/>
            <person name="Ji Z."/>
            <person name="Zhou Q."/>
            <person name="Hu M."/>
            <person name="Wang Y."/>
            <person name="Chen M."/>
            <person name="Xu Y."/>
            <person name="Jin H."/>
            <person name="Xiao X."/>
            <person name="Hu G."/>
            <person name="Bao F."/>
            <person name="Hu Y."/>
            <person name="Wan P."/>
            <person name="Li L."/>
            <person name="Deng X."/>
            <person name="Kuang T."/>
            <person name="Xiang C."/>
            <person name="Zhu J.K."/>
            <person name="Oliver M.J."/>
            <person name="He Y."/>
        </authorList>
    </citation>
    <scope>NUCLEOTIDE SEQUENCE [LARGE SCALE GENOMIC DNA]</scope>
    <source>
        <strain evidence="3">cv. XS01</strain>
    </source>
</reference>
<sequence length="198" mass="21381">MGPISNIGPKTSRAARDRPELNLEAKLSRHNNLPEIVAGRRPHGGGRRHHVACGAWPHACRILCGAWRWLRQPVAQCFSPGRPPEAHGRANLSPSVAQPARKSAARVAQQLRNSGRQARSCAASEQVPRAHMRVGVSRGVTSLATGAWLQPESQRDWLFTVGGGRLRLIKSTTGSKVPSSACTRRPDEISTDGNSSKS</sequence>
<organism evidence="2 3">
    <name type="scientific">Dorcoceras hygrometricum</name>
    <dbReference type="NCBI Taxonomy" id="472368"/>
    <lineage>
        <taxon>Eukaryota</taxon>
        <taxon>Viridiplantae</taxon>
        <taxon>Streptophyta</taxon>
        <taxon>Embryophyta</taxon>
        <taxon>Tracheophyta</taxon>
        <taxon>Spermatophyta</taxon>
        <taxon>Magnoliopsida</taxon>
        <taxon>eudicotyledons</taxon>
        <taxon>Gunneridae</taxon>
        <taxon>Pentapetalae</taxon>
        <taxon>asterids</taxon>
        <taxon>lamiids</taxon>
        <taxon>Lamiales</taxon>
        <taxon>Gesneriaceae</taxon>
        <taxon>Didymocarpoideae</taxon>
        <taxon>Trichosporeae</taxon>
        <taxon>Loxocarpinae</taxon>
        <taxon>Dorcoceras</taxon>
    </lineage>
</organism>
<protein>
    <submittedName>
        <fullName evidence="2">Uncharacterized protein</fullName>
    </submittedName>
</protein>
<dbReference type="Proteomes" id="UP000250235">
    <property type="component" value="Unassembled WGS sequence"/>
</dbReference>
<evidence type="ECO:0000313" key="3">
    <source>
        <dbReference type="Proteomes" id="UP000250235"/>
    </source>
</evidence>
<accession>A0A2Z7ABM0</accession>
<name>A0A2Z7ABM0_9LAMI</name>
<dbReference type="EMBL" id="KV019080">
    <property type="protein sequence ID" value="KZV16342.1"/>
    <property type="molecule type" value="Genomic_DNA"/>
</dbReference>
<dbReference type="AlphaFoldDB" id="A0A2Z7ABM0"/>
<proteinExistence type="predicted"/>
<keyword evidence="3" id="KW-1185">Reference proteome</keyword>